<name>A0ABW3XIR9_9ACTN</name>
<reference evidence="2" key="1">
    <citation type="journal article" date="2019" name="Int. J. Syst. Evol. Microbiol.">
        <title>The Global Catalogue of Microorganisms (GCM) 10K type strain sequencing project: providing services to taxonomists for standard genome sequencing and annotation.</title>
        <authorList>
            <consortium name="The Broad Institute Genomics Platform"/>
            <consortium name="The Broad Institute Genome Sequencing Center for Infectious Disease"/>
            <person name="Wu L."/>
            <person name="Ma J."/>
        </authorList>
    </citation>
    <scope>NUCLEOTIDE SEQUENCE [LARGE SCALE GENOMIC DNA]</scope>
    <source>
        <strain evidence="2">CGMCC 4.7020</strain>
    </source>
</reference>
<evidence type="ECO:0000313" key="2">
    <source>
        <dbReference type="Proteomes" id="UP001597058"/>
    </source>
</evidence>
<keyword evidence="2" id="KW-1185">Reference proteome</keyword>
<organism evidence="1 2">
    <name type="scientific">Streptomyces kaempferi</name>
    <dbReference type="NCBI Taxonomy" id="333725"/>
    <lineage>
        <taxon>Bacteria</taxon>
        <taxon>Bacillati</taxon>
        <taxon>Actinomycetota</taxon>
        <taxon>Actinomycetes</taxon>
        <taxon>Kitasatosporales</taxon>
        <taxon>Streptomycetaceae</taxon>
        <taxon>Streptomyces</taxon>
    </lineage>
</organism>
<evidence type="ECO:0000313" key="1">
    <source>
        <dbReference type="EMBL" id="MFD1309001.1"/>
    </source>
</evidence>
<dbReference type="EMBL" id="JBHTMM010000033">
    <property type="protein sequence ID" value="MFD1309001.1"/>
    <property type="molecule type" value="Genomic_DNA"/>
</dbReference>
<dbReference type="Proteomes" id="UP001597058">
    <property type="component" value="Unassembled WGS sequence"/>
</dbReference>
<protein>
    <submittedName>
        <fullName evidence="1">Uncharacterized protein</fullName>
    </submittedName>
</protein>
<sequence>MTVDTPPAPLEQPMPDYRPDVTKALLAGGWTRTDREGELQNGDTFWRATTQPGDSAIRRGPEWIAEFESRCPVIVIVAACLAAAGQPVEQLADVIPLRPAGARQ</sequence>
<proteinExistence type="predicted"/>
<dbReference type="RefSeq" id="WP_381328617.1">
    <property type="nucleotide sequence ID" value="NZ_JBHTMM010000033.1"/>
</dbReference>
<comment type="caution">
    <text evidence="1">The sequence shown here is derived from an EMBL/GenBank/DDBJ whole genome shotgun (WGS) entry which is preliminary data.</text>
</comment>
<accession>A0ABW3XIR9</accession>
<gene>
    <name evidence="1" type="ORF">ACFQ5X_24490</name>
</gene>